<evidence type="ECO:0000256" key="2">
    <source>
        <dbReference type="SAM" id="SignalP"/>
    </source>
</evidence>
<evidence type="ECO:0000313" key="3">
    <source>
        <dbReference type="EMBL" id="KJA21154.1"/>
    </source>
</evidence>
<evidence type="ECO:0008006" key="5">
    <source>
        <dbReference type="Google" id="ProtNLM"/>
    </source>
</evidence>
<proteinExistence type="predicted"/>
<gene>
    <name evidence="3" type="ORF">HYPSUDRAFT_88161</name>
</gene>
<sequence length="332" mass="35721">MALPLDVLAVVFAGAAPPALAACARVSRAVGALAVDALYRDLRPTPRNVLRICLKLSADAALARRVRSFAIRDDGVDMFLGLIADALPHLSRLATLVLDIGPSSAWILPAAPPFRLRAFACGFRFDAHVLAFLATQPALRSLSVAAAGPQRPRIPRTLVPALEVLCAPLALVAALVPGRPVRAVTTTHTTPDAPPIAALARSRAPAGVQHLMLNFRCLQAIAPALLAEATPALRQLTVDADGVKPDDDEMLDELTAWLEEYLSYARTLTCLTVRFFPALSRVPCQELDFSDMITSIFAASPALLQVVVAFYAFKAKYVCRRQPGDDWYIVNE</sequence>
<dbReference type="Proteomes" id="UP000054270">
    <property type="component" value="Unassembled WGS sequence"/>
</dbReference>
<feature type="chain" id="PRO_5002259955" description="F-box domain-containing protein" evidence="2">
    <location>
        <begin position="22"/>
        <end position="332"/>
    </location>
</feature>
<accession>A0A0D2NQS8</accession>
<feature type="transmembrane region" description="Helical" evidence="1">
    <location>
        <begin position="292"/>
        <end position="313"/>
    </location>
</feature>
<evidence type="ECO:0000256" key="1">
    <source>
        <dbReference type="SAM" id="Phobius"/>
    </source>
</evidence>
<organism evidence="3 4">
    <name type="scientific">Hypholoma sublateritium (strain FD-334 SS-4)</name>
    <dbReference type="NCBI Taxonomy" id="945553"/>
    <lineage>
        <taxon>Eukaryota</taxon>
        <taxon>Fungi</taxon>
        <taxon>Dikarya</taxon>
        <taxon>Basidiomycota</taxon>
        <taxon>Agaricomycotina</taxon>
        <taxon>Agaricomycetes</taxon>
        <taxon>Agaricomycetidae</taxon>
        <taxon>Agaricales</taxon>
        <taxon>Agaricineae</taxon>
        <taxon>Strophariaceae</taxon>
        <taxon>Hypholoma</taxon>
    </lineage>
</organism>
<dbReference type="EMBL" id="KN817560">
    <property type="protein sequence ID" value="KJA21154.1"/>
    <property type="molecule type" value="Genomic_DNA"/>
</dbReference>
<reference evidence="4" key="1">
    <citation type="submission" date="2014-04" db="EMBL/GenBank/DDBJ databases">
        <title>Evolutionary Origins and Diversification of the Mycorrhizal Mutualists.</title>
        <authorList>
            <consortium name="DOE Joint Genome Institute"/>
            <consortium name="Mycorrhizal Genomics Consortium"/>
            <person name="Kohler A."/>
            <person name="Kuo A."/>
            <person name="Nagy L.G."/>
            <person name="Floudas D."/>
            <person name="Copeland A."/>
            <person name="Barry K.W."/>
            <person name="Cichocki N."/>
            <person name="Veneault-Fourrey C."/>
            <person name="LaButti K."/>
            <person name="Lindquist E.A."/>
            <person name="Lipzen A."/>
            <person name="Lundell T."/>
            <person name="Morin E."/>
            <person name="Murat C."/>
            <person name="Riley R."/>
            <person name="Ohm R."/>
            <person name="Sun H."/>
            <person name="Tunlid A."/>
            <person name="Henrissat B."/>
            <person name="Grigoriev I.V."/>
            <person name="Hibbett D.S."/>
            <person name="Martin F."/>
        </authorList>
    </citation>
    <scope>NUCLEOTIDE SEQUENCE [LARGE SCALE GENOMIC DNA]</scope>
    <source>
        <strain evidence="4">FD-334 SS-4</strain>
    </source>
</reference>
<keyword evidence="4" id="KW-1185">Reference proteome</keyword>
<keyword evidence="2" id="KW-0732">Signal</keyword>
<keyword evidence="1" id="KW-0472">Membrane</keyword>
<name>A0A0D2NQS8_HYPSF</name>
<keyword evidence="1" id="KW-1133">Transmembrane helix</keyword>
<protein>
    <recommendedName>
        <fullName evidence="5">F-box domain-containing protein</fullName>
    </recommendedName>
</protein>
<dbReference type="AlphaFoldDB" id="A0A0D2NQS8"/>
<feature type="signal peptide" evidence="2">
    <location>
        <begin position="1"/>
        <end position="21"/>
    </location>
</feature>
<evidence type="ECO:0000313" key="4">
    <source>
        <dbReference type="Proteomes" id="UP000054270"/>
    </source>
</evidence>
<keyword evidence="1" id="KW-0812">Transmembrane</keyword>
<dbReference type="OrthoDB" id="2984575at2759"/>